<evidence type="ECO:0000313" key="2">
    <source>
        <dbReference type="Proteomes" id="UP001152523"/>
    </source>
</evidence>
<gene>
    <name evidence="1" type="ORF">CEPIT_LOCUS24801</name>
</gene>
<protein>
    <submittedName>
        <fullName evidence="1">Uncharacterized protein</fullName>
    </submittedName>
</protein>
<reference evidence="1" key="1">
    <citation type="submission" date="2022-07" db="EMBL/GenBank/DDBJ databases">
        <authorList>
            <person name="Macas J."/>
            <person name="Novak P."/>
            <person name="Neumann P."/>
        </authorList>
    </citation>
    <scope>NUCLEOTIDE SEQUENCE</scope>
</reference>
<accession>A0AAV0EHU4</accession>
<organism evidence="1 2">
    <name type="scientific">Cuscuta epithymum</name>
    <dbReference type="NCBI Taxonomy" id="186058"/>
    <lineage>
        <taxon>Eukaryota</taxon>
        <taxon>Viridiplantae</taxon>
        <taxon>Streptophyta</taxon>
        <taxon>Embryophyta</taxon>
        <taxon>Tracheophyta</taxon>
        <taxon>Spermatophyta</taxon>
        <taxon>Magnoliopsida</taxon>
        <taxon>eudicotyledons</taxon>
        <taxon>Gunneridae</taxon>
        <taxon>Pentapetalae</taxon>
        <taxon>asterids</taxon>
        <taxon>lamiids</taxon>
        <taxon>Solanales</taxon>
        <taxon>Convolvulaceae</taxon>
        <taxon>Cuscuteae</taxon>
        <taxon>Cuscuta</taxon>
        <taxon>Cuscuta subgen. Cuscuta</taxon>
    </lineage>
</organism>
<dbReference type="EMBL" id="CAMAPF010000928">
    <property type="protein sequence ID" value="CAH9122888.1"/>
    <property type="molecule type" value="Genomic_DNA"/>
</dbReference>
<proteinExistence type="predicted"/>
<dbReference type="AlphaFoldDB" id="A0AAV0EHU4"/>
<keyword evidence="2" id="KW-1185">Reference proteome</keyword>
<sequence>MLRNISFRNFTSTSLPASFIVTTEYIPLQVAMQRSLKLFYGDFSFSLQSSGRRLLDGKSGILEAN</sequence>
<evidence type="ECO:0000313" key="1">
    <source>
        <dbReference type="EMBL" id="CAH9122888.1"/>
    </source>
</evidence>
<name>A0AAV0EHU4_9ASTE</name>
<comment type="caution">
    <text evidence="1">The sequence shown here is derived from an EMBL/GenBank/DDBJ whole genome shotgun (WGS) entry which is preliminary data.</text>
</comment>
<dbReference type="Proteomes" id="UP001152523">
    <property type="component" value="Unassembled WGS sequence"/>
</dbReference>